<reference evidence="1" key="1">
    <citation type="submission" date="2018-10" db="EMBL/GenBank/DDBJ databases">
        <title>Hidden diversity of soil giant viruses.</title>
        <authorList>
            <person name="Schulz F."/>
            <person name="Alteio L."/>
            <person name="Goudeau D."/>
            <person name="Ryan E.M."/>
            <person name="Malmstrom R.R."/>
            <person name="Blanchard J."/>
            <person name="Woyke T."/>
        </authorList>
    </citation>
    <scope>NUCLEOTIDE SEQUENCE</scope>
    <source>
        <strain evidence="1">HAV1</strain>
    </source>
</reference>
<sequence>MVAPDWIRSLAAMMITWDIVRGILNCENSDLLDPAAECGKRVGGMSFNDFMHNFSVDKLVKKIMNNGIHGIVLNVCKKFAITDRPSHAWKHAILMRDTIYREIDMATVDMVNFNGGHIESLLEVDRILSEKDPTLLPEAMGFFLYGVGETLVYYGNADLIDCWHKIVRRREPSFFD</sequence>
<gene>
    <name evidence="1" type="ORF">Harvfovirus38_9</name>
</gene>
<dbReference type="EMBL" id="MK072280">
    <property type="protein sequence ID" value="AYV81515.1"/>
    <property type="molecule type" value="Genomic_DNA"/>
</dbReference>
<name>A0A3G5A2T8_9VIRU</name>
<protein>
    <submittedName>
        <fullName evidence="1">Uncharacterized protein</fullName>
    </submittedName>
</protein>
<proteinExistence type="predicted"/>
<evidence type="ECO:0000313" key="1">
    <source>
        <dbReference type="EMBL" id="AYV81515.1"/>
    </source>
</evidence>
<organism evidence="1">
    <name type="scientific">Harvfovirus sp</name>
    <dbReference type="NCBI Taxonomy" id="2487768"/>
    <lineage>
        <taxon>Viruses</taxon>
        <taxon>Varidnaviria</taxon>
        <taxon>Bamfordvirae</taxon>
        <taxon>Nucleocytoviricota</taxon>
        <taxon>Megaviricetes</taxon>
        <taxon>Imitervirales</taxon>
        <taxon>Mimiviridae</taxon>
        <taxon>Klosneuvirinae</taxon>
    </lineage>
</organism>
<accession>A0A3G5A2T8</accession>